<feature type="non-terminal residue" evidence="1">
    <location>
        <position position="132"/>
    </location>
</feature>
<sequence length="132" mass="15185">EFHGGIVNADCLSEESSSNCALLKLVKLPLDKPKNKTRLAYCGFAEQDKFELADFGLGRTVGALGPASICHILESVNWNQQPFRILSVWRRRVDWIRIGRATRISRKNERMKHHTPFEMDLIVHKGRTHFEQ</sequence>
<gene>
    <name evidence="1" type="primary">ubl4ab</name>
    <name evidence="1" type="ORF">CM83_49789</name>
</gene>
<dbReference type="AlphaFoldDB" id="A0A0A9XSD3"/>
<evidence type="ECO:0000313" key="1">
    <source>
        <dbReference type="EMBL" id="JAG21723.1"/>
    </source>
</evidence>
<dbReference type="EMBL" id="GBHO01021881">
    <property type="protein sequence ID" value="JAG21723.1"/>
    <property type="molecule type" value="Transcribed_RNA"/>
</dbReference>
<reference evidence="1" key="2">
    <citation type="submission" date="2014-07" db="EMBL/GenBank/DDBJ databases">
        <authorList>
            <person name="Hull J."/>
        </authorList>
    </citation>
    <scope>NUCLEOTIDE SEQUENCE</scope>
</reference>
<feature type="non-terminal residue" evidence="1">
    <location>
        <position position="1"/>
    </location>
</feature>
<name>A0A0A9XSD3_LYGHE</name>
<organism evidence="1">
    <name type="scientific">Lygus hesperus</name>
    <name type="common">Western plant bug</name>
    <dbReference type="NCBI Taxonomy" id="30085"/>
    <lineage>
        <taxon>Eukaryota</taxon>
        <taxon>Metazoa</taxon>
        <taxon>Ecdysozoa</taxon>
        <taxon>Arthropoda</taxon>
        <taxon>Hexapoda</taxon>
        <taxon>Insecta</taxon>
        <taxon>Pterygota</taxon>
        <taxon>Neoptera</taxon>
        <taxon>Paraneoptera</taxon>
        <taxon>Hemiptera</taxon>
        <taxon>Heteroptera</taxon>
        <taxon>Panheteroptera</taxon>
        <taxon>Cimicomorpha</taxon>
        <taxon>Miridae</taxon>
        <taxon>Mirini</taxon>
        <taxon>Lygus</taxon>
    </lineage>
</organism>
<protein>
    <submittedName>
        <fullName evidence="1">Ubiquitin-like protein 4A-B</fullName>
    </submittedName>
</protein>
<proteinExistence type="predicted"/>
<reference evidence="1" key="1">
    <citation type="journal article" date="2014" name="PLoS ONE">
        <title>Transcriptome-Based Identification of ABC Transporters in the Western Tarnished Plant Bug Lygus hesperus.</title>
        <authorList>
            <person name="Hull J.J."/>
            <person name="Chaney K."/>
            <person name="Geib S.M."/>
            <person name="Fabrick J.A."/>
            <person name="Brent C.S."/>
            <person name="Walsh D."/>
            <person name="Lavine L.C."/>
        </authorList>
    </citation>
    <scope>NUCLEOTIDE SEQUENCE</scope>
</reference>
<accession>A0A0A9XSD3</accession>